<evidence type="ECO:0000256" key="1">
    <source>
        <dbReference type="SAM" id="Phobius"/>
    </source>
</evidence>
<feature type="transmembrane region" description="Helical" evidence="1">
    <location>
        <begin position="102"/>
        <end position="120"/>
    </location>
</feature>
<accession>A0A7Y9IBA5</accession>
<sequence>MSYKSKRVLTTMITGALLAIGYLIYAVNRNEPGPDALRSWSLAMLGFVAVTVVVLIVVQILFHVVLAARLSVTDGDAAERVMTSSLLPDEMDRAIRLRSGQLGYLIVGLGFVAGLAAGALGASAVVVLHMVLGAFVVGSLAGGAVTVYRLERGVGHG</sequence>
<organism evidence="2 3">
    <name type="scientific">Microlunatus parietis</name>
    <dbReference type="NCBI Taxonomy" id="682979"/>
    <lineage>
        <taxon>Bacteria</taxon>
        <taxon>Bacillati</taxon>
        <taxon>Actinomycetota</taxon>
        <taxon>Actinomycetes</taxon>
        <taxon>Propionibacteriales</taxon>
        <taxon>Propionibacteriaceae</taxon>
        <taxon>Microlunatus</taxon>
    </lineage>
</organism>
<feature type="transmembrane region" description="Helical" evidence="1">
    <location>
        <begin position="39"/>
        <end position="62"/>
    </location>
</feature>
<dbReference type="RefSeq" id="WP_179755370.1">
    <property type="nucleotide sequence ID" value="NZ_JACCBU010000001.1"/>
</dbReference>
<gene>
    <name evidence="2" type="ORF">BKA15_005018</name>
</gene>
<dbReference type="AlphaFoldDB" id="A0A7Y9IBA5"/>
<protein>
    <submittedName>
        <fullName evidence="2">Uncharacterized protein</fullName>
    </submittedName>
</protein>
<feature type="transmembrane region" description="Helical" evidence="1">
    <location>
        <begin position="7"/>
        <end position="27"/>
    </location>
</feature>
<feature type="transmembrane region" description="Helical" evidence="1">
    <location>
        <begin position="126"/>
        <end position="148"/>
    </location>
</feature>
<keyword evidence="1" id="KW-0472">Membrane</keyword>
<comment type="caution">
    <text evidence="2">The sequence shown here is derived from an EMBL/GenBank/DDBJ whole genome shotgun (WGS) entry which is preliminary data.</text>
</comment>
<evidence type="ECO:0000313" key="3">
    <source>
        <dbReference type="Proteomes" id="UP000569914"/>
    </source>
</evidence>
<keyword evidence="1" id="KW-1133">Transmembrane helix</keyword>
<proteinExistence type="predicted"/>
<keyword evidence="1" id="KW-0812">Transmembrane</keyword>
<dbReference type="Proteomes" id="UP000569914">
    <property type="component" value="Unassembled WGS sequence"/>
</dbReference>
<name>A0A7Y9IBA5_9ACTN</name>
<reference evidence="2 3" key="1">
    <citation type="submission" date="2020-07" db="EMBL/GenBank/DDBJ databases">
        <title>Sequencing the genomes of 1000 actinobacteria strains.</title>
        <authorList>
            <person name="Klenk H.-P."/>
        </authorList>
    </citation>
    <scope>NUCLEOTIDE SEQUENCE [LARGE SCALE GENOMIC DNA]</scope>
    <source>
        <strain evidence="2 3">DSM 22083</strain>
    </source>
</reference>
<evidence type="ECO:0000313" key="2">
    <source>
        <dbReference type="EMBL" id="NYE73689.1"/>
    </source>
</evidence>
<keyword evidence="3" id="KW-1185">Reference proteome</keyword>
<dbReference type="EMBL" id="JACCBU010000001">
    <property type="protein sequence ID" value="NYE73689.1"/>
    <property type="molecule type" value="Genomic_DNA"/>
</dbReference>